<gene>
    <name evidence="2" type="ORF">CVT24_002544</name>
</gene>
<dbReference type="EMBL" id="NHTK01004123">
    <property type="protein sequence ID" value="PPQ88114.1"/>
    <property type="molecule type" value="Genomic_DNA"/>
</dbReference>
<dbReference type="InParanoid" id="A0A409XBL1"/>
<organism evidence="2 3">
    <name type="scientific">Panaeolus cyanescens</name>
    <dbReference type="NCBI Taxonomy" id="181874"/>
    <lineage>
        <taxon>Eukaryota</taxon>
        <taxon>Fungi</taxon>
        <taxon>Dikarya</taxon>
        <taxon>Basidiomycota</taxon>
        <taxon>Agaricomycotina</taxon>
        <taxon>Agaricomycetes</taxon>
        <taxon>Agaricomycetidae</taxon>
        <taxon>Agaricales</taxon>
        <taxon>Agaricineae</taxon>
        <taxon>Galeropsidaceae</taxon>
        <taxon>Panaeolus</taxon>
    </lineage>
</organism>
<protein>
    <submittedName>
        <fullName evidence="2">Uncharacterized protein</fullName>
    </submittedName>
</protein>
<feature type="region of interest" description="Disordered" evidence="1">
    <location>
        <begin position="1"/>
        <end position="80"/>
    </location>
</feature>
<proteinExistence type="predicted"/>
<dbReference type="Proteomes" id="UP000284842">
    <property type="component" value="Unassembled WGS sequence"/>
</dbReference>
<evidence type="ECO:0000313" key="3">
    <source>
        <dbReference type="Proteomes" id="UP000284842"/>
    </source>
</evidence>
<name>A0A409XBL1_9AGAR</name>
<keyword evidence="3" id="KW-1185">Reference proteome</keyword>
<comment type="caution">
    <text evidence="2">The sequence shown here is derived from an EMBL/GenBank/DDBJ whole genome shotgun (WGS) entry which is preliminary data.</text>
</comment>
<reference evidence="2 3" key="1">
    <citation type="journal article" date="2018" name="Evol. Lett.">
        <title>Horizontal gene cluster transfer increased hallucinogenic mushroom diversity.</title>
        <authorList>
            <person name="Reynolds H.T."/>
            <person name="Vijayakumar V."/>
            <person name="Gluck-Thaler E."/>
            <person name="Korotkin H.B."/>
            <person name="Matheny P.B."/>
            <person name="Slot J.C."/>
        </authorList>
    </citation>
    <scope>NUCLEOTIDE SEQUENCE [LARGE SCALE GENOMIC DNA]</scope>
    <source>
        <strain evidence="2 3">2629</strain>
    </source>
</reference>
<sequence length="80" mass="8669">MESASPASSNQSVIRVPSPSIDASTALHHADPATSSIEMVQTFIENDDTNDEIDVDPELPLDEAHSPLIDSSEEHQQKSR</sequence>
<evidence type="ECO:0000313" key="2">
    <source>
        <dbReference type="EMBL" id="PPQ88114.1"/>
    </source>
</evidence>
<dbReference type="AlphaFoldDB" id="A0A409XBL1"/>
<evidence type="ECO:0000256" key="1">
    <source>
        <dbReference type="SAM" id="MobiDB-lite"/>
    </source>
</evidence>
<feature type="compositionally biased region" description="Acidic residues" evidence="1">
    <location>
        <begin position="45"/>
        <end position="61"/>
    </location>
</feature>
<feature type="compositionally biased region" description="Polar residues" evidence="1">
    <location>
        <begin position="1"/>
        <end position="13"/>
    </location>
</feature>
<accession>A0A409XBL1</accession>